<evidence type="ECO:0000259" key="1">
    <source>
        <dbReference type="Pfam" id="PF07995"/>
    </source>
</evidence>
<sequence length="607" mass="66372">MLQFRGLAVRLLFFSLLSIVLSQVALARDEYRGWWQEEYGAQSTSGDAVCQLCHERGGGGNGWNRYGWLVRSLYLSNSDITDIEQRLKQSLSDVENFATDPNDAGSPTFLQEIQANAQPGWRQTDNNRIRYVDDPDKFIGPPASLPCALLVDAGDSELTCSTRNPIPTSIPAGATVKLTTVATGFTAPVSALSAPGEPESIYVVEQGGQIWRVNLRTGEKRLFLDFSNKLVANYGNPIPSFPGYDERGLLGFVFHPDYATNGKVITYISEDFQTGRAHFSTMPPGQDPDHQSVVTEWVVLNPLSPTPSASNERILMVVDQPQFNHNGGMLAFGPDGYLYIALGDGGLRNDEGVGHSSDGNGQDIDTILGSIVRIHSDAVAPINGRYGVPTDNPFFGSSGLHEVYVYGLRNPYRFSVETRGSNDFDLYIGDVGQDAIEEVNRVSSNNPGVNLGWNHKEGSFYFSVIDGTTYVSPTPPFGVNLPPMQDPIVEYDHEEGISVIGGYVYRGSAVSALQGHYVFADWGRGFANNGRLFMIAGNNQLREIRVTNGVSMHITGFGKDANQELYVVGSPDFVVSANTGLLQRVEPEDDMCLPIKTRRETLALICL</sequence>
<dbReference type="Gene3D" id="2.120.10.30">
    <property type="entry name" value="TolB, C-terminal domain"/>
    <property type="match status" value="1"/>
</dbReference>
<gene>
    <name evidence="2" type="ORF">GCM10008090_25330</name>
</gene>
<feature type="domain" description="Glucose/Sorbosone dehydrogenase" evidence="1">
    <location>
        <begin position="245"/>
        <end position="520"/>
    </location>
</feature>
<dbReference type="Pfam" id="PF07995">
    <property type="entry name" value="GSDH"/>
    <property type="match status" value="1"/>
</dbReference>
<dbReference type="PANTHER" id="PTHR19328:SF75">
    <property type="entry name" value="ALDOSE SUGAR DEHYDROGENASE YLII"/>
    <property type="match status" value="1"/>
</dbReference>
<dbReference type="RefSeq" id="WP_189401819.1">
    <property type="nucleotide sequence ID" value="NZ_BMXA01000004.1"/>
</dbReference>
<proteinExistence type="predicted"/>
<accession>A0A918RVV1</accession>
<dbReference type="EMBL" id="BMXA01000004">
    <property type="protein sequence ID" value="GHA14474.1"/>
    <property type="molecule type" value="Genomic_DNA"/>
</dbReference>
<dbReference type="InterPro" id="IPR011042">
    <property type="entry name" value="6-blade_b-propeller_TolB-like"/>
</dbReference>
<reference evidence="2" key="1">
    <citation type="journal article" date="2014" name="Int. J. Syst. Evol. Microbiol.">
        <title>Complete genome sequence of Corynebacterium casei LMG S-19264T (=DSM 44701T), isolated from a smear-ripened cheese.</title>
        <authorList>
            <consortium name="US DOE Joint Genome Institute (JGI-PGF)"/>
            <person name="Walter F."/>
            <person name="Albersmeier A."/>
            <person name="Kalinowski J."/>
            <person name="Ruckert C."/>
        </authorList>
    </citation>
    <scope>NUCLEOTIDE SEQUENCE</scope>
    <source>
        <strain evidence="2">KCTC 12711</strain>
    </source>
</reference>
<dbReference type="Proteomes" id="UP000614811">
    <property type="component" value="Unassembled WGS sequence"/>
</dbReference>
<dbReference type="InterPro" id="IPR012938">
    <property type="entry name" value="Glc/Sorbosone_DH"/>
</dbReference>
<dbReference type="InterPro" id="IPR011041">
    <property type="entry name" value="Quinoprot_gluc/sorb_DH_b-prop"/>
</dbReference>
<comment type="caution">
    <text evidence="2">The sequence shown here is derived from an EMBL/GenBank/DDBJ whole genome shotgun (WGS) entry which is preliminary data.</text>
</comment>
<dbReference type="PANTHER" id="PTHR19328">
    <property type="entry name" value="HEDGEHOG-INTERACTING PROTEIN"/>
    <property type="match status" value="1"/>
</dbReference>
<evidence type="ECO:0000313" key="3">
    <source>
        <dbReference type="Proteomes" id="UP000614811"/>
    </source>
</evidence>
<evidence type="ECO:0000313" key="2">
    <source>
        <dbReference type="EMBL" id="GHA14474.1"/>
    </source>
</evidence>
<name>A0A918RVV1_9GAMM</name>
<keyword evidence="3" id="KW-1185">Reference proteome</keyword>
<organism evidence="2 3">
    <name type="scientific">Arenicella chitinivorans</name>
    <dbReference type="NCBI Taxonomy" id="1329800"/>
    <lineage>
        <taxon>Bacteria</taxon>
        <taxon>Pseudomonadati</taxon>
        <taxon>Pseudomonadota</taxon>
        <taxon>Gammaproteobacteria</taxon>
        <taxon>Arenicellales</taxon>
        <taxon>Arenicellaceae</taxon>
        <taxon>Arenicella</taxon>
    </lineage>
</organism>
<reference evidence="2" key="2">
    <citation type="submission" date="2020-09" db="EMBL/GenBank/DDBJ databases">
        <authorList>
            <person name="Sun Q."/>
            <person name="Kim S."/>
        </authorList>
    </citation>
    <scope>NUCLEOTIDE SEQUENCE</scope>
    <source>
        <strain evidence="2">KCTC 12711</strain>
    </source>
</reference>
<dbReference type="SUPFAM" id="SSF50952">
    <property type="entry name" value="Soluble quinoprotein glucose dehydrogenase"/>
    <property type="match status" value="1"/>
</dbReference>
<protein>
    <recommendedName>
        <fullName evidence="1">Glucose/Sorbosone dehydrogenase domain-containing protein</fullName>
    </recommendedName>
</protein>
<dbReference type="AlphaFoldDB" id="A0A918RVV1"/>